<name>A0A1H1HA13_9ACTN</name>
<accession>A0A1H1HA13</accession>
<feature type="transmembrane region" description="Helical" evidence="1">
    <location>
        <begin position="142"/>
        <end position="160"/>
    </location>
</feature>
<evidence type="ECO:0000313" key="2">
    <source>
        <dbReference type="EMBL" id="SDR22213.1"/>
    </source>
</evidence>
<dbReference type="InterPro" id="IPR013901">
    <property type="entry name" value="Anthrone_oxy"/>
</dbReference>
<feature type="transmembrane region" description="Helical" evidence="1">
    <location>
        <begin position="57"/>
        <end position="77"/>
    </location>
</feature>
<organism evidence="2 3">
    <name type="scientific">Thermostaphylospora chromogena</name>
    <dbReference type="NCBI Taxonomy" id="35622"/>
    <lineage>
        <taxon>Bacteria</taxon>
        <taxon>Bacillati</taxon>
        <taxon>Actinomycetota</taxon>
        <taxon>Actinomycetes</taxon>
        <taxon>Streptosporangiales</taxon>
        <taxon>Thermomonosporaceae</taxon>
        <taxon>Thermostaphylospora</taxon>
    </lineage>
</organism>
<evidence type="ECO:0000256" key="1">
    <source>
        <dbReference type="SAM" id="Phobius"/>
    </source>
</evidence>
<keyword evidence="1" id="KW-0812">Transmembrane</keyword>
<feature type="transmembrane region" description="Helical" evidence="1">
    <location>
        <begin position="12"/>
        <end position="36"/>
    </location>
</feature>
<dbReference type="RefSeq" id="WP_207550028.1">
    <property type="nucleotide sequence ID" value="NZ_FNKK01000002.1"/>
</dbReference>
<keyword evidence="1" id="KW-1133">Transmembrane helix</keyword>
<proteinExistence type="predicted"/>
<feature type="transmembrane region" description="Helical" evidence="1">
    <location>
        <begin position="89"/>
        <end position="109"/>
    </location>
</feature>
<dbReference type="Pfam" id="PF08592">
    <property type="entry name" value="Anthrone_oxy"/>
    <property type="match status" value="1"/>
</dbReference>
<keyword evidence="3" id="KW-1185">Reference proteome</keyword>
<dbReference type="EMBL" id="FNKK01000002">
    <property type="protein sequence ID" value="SDR22213.1"/>
    <property type="molecule type" value="Genomic_DNA"/>
</dbReference>
<keyword evidence="1" id="KW-0472">Membrane</keyword>
<reference evidence="2 3" key="1">
    <citation type="submission" date="2016-10" db="EMBL/GenBank/DDBJ databases">
        <authorList>
            <person name="de Groot N.N."/>
        </authorList>
    </citation>
    <scope>NUCLEOTIDE SEQUENCE [LARGE SCALE GENOMIC DNA]</scope>
    <source>
        <strain evidence="2 3">DSM 43794</strain>
    </source>
</reference>
<dbReference type="AlphaFoldDB" id="A0A1H1HA13"/>
<dbReference type="STRING" id="35622.SAMN04489764_4199"/>
<sequence>MTEGPLRDVLMVLATIGTGLIAGLFYAYACSVMLALRQVGDRVFIDVMQRINRAIQNGWFALSFVGAPLLTLVVLVLDLLAGRGIPVPVAAAFAFDLLWLGITFGANIPRNTMLERAGRADRITDPAAVRARFEGPWNRWHLLRTLASVAAFAAMCWALVQ</sequence>
<protein>
    <submittedName>
        <fullName evidence="2">Uncharacterized membrane protein</fullName>
    </submittedName>
</protein>
<evidence type="ECO:0000313" key="3">
    <source>
        <dbReference type="Proteomes" id="UP000217103"/>
    </source>
</evidence>
<dbReference type="Proteomes" id="UP000217103">
    <property type="component" value="Unassembled WGS sequence"/>
</dbReference>
<gene>
    <name evidence="2" type="ORF">SAMN04489764_4199</name>
</gene>